<keyword evidence="3" id="KW-1185">Reference proteome</keyword>
<reference evidence="2 3" key="1">
    <citation type="submission" date="2020-08" db="EMBL/GenBank/DDBJ databases">
        <title>Genomic Encyclopedia of Type Strains, Phase III (KMG-III): the genomes of soil and plant-associated and newly described type strains.</title>
        <authorList>
            <person name="Whitman W."/>
        </authorList>
    </citation>
    <scope>NUCLEOTIDE SEQUENCE [LARGE SCALE GENOMIC DNA]</scope>
    <source>
        <strain evidence="2 3">CECT 8840</strain>
    </source>
</reference>
<feature type="region of interest" description="Disordered" evidence="1">
    <location>
        <begin position="1"/>
        <end position="23"/>
    </location>
</feature>
<protein>
    <submittedName>
        <fullName evidence="2">Uncharacterized protein</fullName>
    </submittedName>
</protein>
<proteinExistence type="predicted"/>
<evidence type="ECO:0000256" key="1">
    <source>
        <dbReference type="SAM" id="MobiDB-lite"/>
    </source>
</evidence>
<evidence type="ECO:0000313" key="3">
    <source>
        <dbReference type="Proteomes" id="UP000552644"/>
    </source>
</evidence>
<dbReference type="RefSeq" id="WP_184712769.1">
    <property type="nucleotide sequence ID" value="NZ_JACHJP010000001.1"/>
</dbReference>
<name>A0A7W7QIB9_9ACTN</name>
<comment type="caution">
    <text evidence="2">The sequence shown here is derived from an EMBL/GenBank/DDBJ whole genome shotgun (WGS) entry which is preliminary data.</text>
</comment>
<accession>A0A7W7QIB9</accession>
<organism evidence="2 3">
    <name type="scientific">Streptosporangium saharense</name>
    <dbReference type="NCBI Taxonomy" id="1706840"/>
    <lineage>
        <taxon>Bacteria</taxon>
        <taxon>Bacillati</taxon>
        <taxon>Actinomycetota</taxon>
        <taxon>Actinomycetes</taxon>
        <taxon>Streptosporangiales</taxon>
        <taxon>Streptosporangiaceae</taxon>
        <taxon>Streptosporangium</taxon>
    </lineage>
</organism>
<dbReference type="AlphaFoldDB" id="A0A7W7QIB9"/>
<feature type="region of interest" description="Disordered" evidence="1">
    <location>
        <begin position="88"/>
        <end position="110"/>
    </location>
</feature>
<evidence type="ECO:0000313" key="2">
    <source>
        <dbReference type="EMBL" id="MBB4914073.1"/>
    </source>
</evidence>
<feature type="compositionally biased region" description="Basic residues" evidence="1">
    <location>
        <begin position="1"/>
        <end position="10"/>
    </location>
</feature>
<dbReference type="EMBL" id="JACHJP010000001">
    <property type="protein sequence ID" value="MBB4914073.1"/>
    <property type="molecule type" value="Genomic_DNA"/>
</dbReference>
<gene>
    <name evidence="2" type="ORF">FHS44_001145</name>
</gene>
<sequence length="110" mass="12523">MIGRTRRGGRHRDGQPPTTVYRRLWDGPARSDAETLDRSTPGWSVFYSLSQRRFYAIATWPTPQPLIISDASAEGLQDQMHQAETALTWQSLPEQARPRPAPVLHREGTR</sequence>
<dbReference type="Proteomes" id="UP000552644">
    <property type="component" value="Unassembled WGS sequence"/>
</dbReference>